<organism evidence="1">
    <name type="scientific">Amphimedon queenslandica</name>
    <name type="common">Sponge</name>
    <dbReference type="NCBI Taxonomy" id="400682"/>
    <lineage>
        <taxon>Eukaryota</taxon>
        <taxon>Metazoa</taxon>
        <taxon>Porifera</taxon>
        <taxon>Demospongiae</taxon>
        <taxon>Heteroscleromorpha</taxon>
        <taxon>Haplosclerida</taxon>
        <taxon>Niphatidae</taxon>
        <taxon>Amphimedon</taxon>
    </lineage>
</organism>
<dbReference type="EnsemblMetazoa" id="Aqu2.1.05625_001">
    <property type="protein sequence ID" value="Aqu2.1.05625_001"/>
    <property type="gene ID" value="Aqu2.1.05625"/>
</dbReference>
<accession>A0A1X7SUG4</accession>
<evidence type="ECO:0000313" key="1">
    <source>
        <dbReference type="EnsemblMetazoa" id="Aqu2.1.05625_001"/>
    </source>
</evidence>
<protein>
    <submittedName>
        <fullName evidence="1">Uncharacterized protein</fullName>
    </submittedName>
</protein>
<dbReference type="InParanoid" id="A0A1X7SUG4"/>
<name>A0A1X7SUG4_AMPQE</name>
<sequence>MADFGRERQAKQSSLLSIHSSCGSHFELFLYTLFISFEYSQPLAIPFFLNFAFRSQGTCPSIARKIESQSIRTRLALIDS</sequence>
<proteinExistence type="predicted"/>
<reference evidence="1" key="1">
    <citation type="submission" date="2017-05" db="UniProtKB">
        <authorList>
            <consortium name="EnsemblMetazoa"/>
        </authorList>
    </citation>
    <scope>IDENTIFICATION</scope>
</reference>
<dbReference type="AlphaFoldDB" id="A0A1X7SUG4"/>